<protein>
    <submittedName>
        <fullName evidence="1">Uncharacterized protein</fullName>
    </submittedName>
</protein>
<accession>A0A452XQA6</accession>
<sequence length="39" mass="4297">IGSVSESQKDLRDMSQRLPGCHLGGFALYELMRNASESL</sequence>
<reference evidence="1" key="4">
    <citation type="submission" date="2019-03" db="UniProtKB">
        <authorList>
            <consortium name="EnsemblPlants"/>
        </authorList>
    </citation>
    <scope>IDENTIFICATION</scope>
</reference>
<proteinExistence type="predicted"/>
<reference evidence="1" key="3">
    <citation type="journal article" date="2017" name="Nature">
        <title>Genome sequence of the progenitor of the wheat D genome Aegilops tauschii.</title>
        <authorList>
            <person name="Luo M.C."/>
            <person name="Gu Y.Q."/>
            <person name="Puiu D."/>
            <person name="Wang H."/>
            <person name="Twardziok S.O."/>
            <person name="Deal K.R."/>
            <person name="Huo N."/>
            <person name="Zhu T."/>
            <person name="Wang L."/>
            <person name="Wang Y."/>
            <person name="McGuire P.E."/>
            <person name="Liu S."/>
            <person name="Long H."/>
            <person name="Ramasamy R.K."/>
            <person name="Rodriguez J.C."/>
            <person name="Van S.L."/>
            <person name="Yuan L."/>
            <person name="Wang Z."/>
            <person name="Xia Z."/>
            <person name="Xiao L."/>
            <person name="Anderson O.D."/>
            <person name="Ouyang S."/>
            <person name="Liang Y."/>
            <person name="Zimin A.V."/>
            <person name="Pertea G."/>
            <person name="Qi P."/>
            <person name="Bennetzen J.L."/>
            <person name="Dai X."/>
            <person name="Dawson M.W."/>
            <person name="Muller H.G."/>
            <person name="Kugler K."/>
            <person name="Rivarola-Duarte L."/>
            <person name="Spannagl M."/>
            <person name="Mayer K.F.X."/>
            <person name="Lu F.H."/>
            <person name="Bevan M.W."/>
            <person name="Leroy P."/>
            <person name="Li P."/>
            <person name="You F.M."/>
            <person name="Sun Q."/>
            <person name="Liu Z."/>
            <person name="Lyons E."/>
            <person name="Wicker T."/>
            <person name="Salzberg S.L."/>
            <person name="Devos K.M."/>
            <person name="Dvorak J."/>
        </authorList>
    </citation>
    <scope>NUCLEOTIDE SEQUENCE [LARGE SCALE GENOMIC DNA]</scope>
    <source>
        <strain evidence="1">cv. AL8/78</strain>
    </source>
</reference>
<organism evidence="1 2">
    <name type="scientific">Aegilops tauschii subsp. strangulata</name>
    <name type="common">Goatgrass</name>
    <dbReference type="NCBI Taxonomy" id="200361"/>
    <lineage>
        <taxon>Eukaryota</taxon>
        <taxon>Viridiplantae</taxon>
        <taxon>Streptophyta</taxon>
        <taxon>Embryophyta</taxon>
        <taxon>Tracheophyta</taxon>
        <taxon>Spermatophyta</taxon>
        <taxon>Magnoliopsida</taxon>
        <taxon>Liliopsida</taxon>
        <taxon>Poales</taxon>
        <taxon>Poaceae</taxon>
        <taxon>BOP clade</taxon>
        <taxon>Pooideae</taxon>
        <taxon>Triticodae</taxon>
        <taxon>Triticeae</taxon>
        <taxon>Triticinae</taxon>
        <taxon>Aegilops</taxon>
    </lineage>
</organism>
<evidence type="ECO:0000313" key="2">
    <source>
        <dbReference type="Proteomes" id="UP000015105"/>
    </source>
</evidence>
<name>A0A452XQA6_AEGTS</name>
<dbReference type="EnsemblPlants" id="AET1Gv20110800.17">
    <property type="protein sequence ID" value="AET1Gv20110800.17"/>
    <property type="gene ID" value="AET1Gv20110800"/>
</dbReference>
<reference evidence="2" key="1">
    <citation type="journal article" date="2014" name="Science">
        <title>Ancient hybridizations among the ancestral genomes of bread wheat.</title>
        <authorList>
            <consortium name="International Wheat Genome Sequencing Consortium,"/>
            <person name="Marcussen T."/>
            <person name="Sandve S.R."/>
            <person name="Heier L."/>
            <person name="Spannagl M."/>
            <person name="Pfeifer M."/>
            <person name="Jakobsen K.S."/>
            <person name="Wulff B.B."/>
            <person name="Steuernagel B."/>
            <person name="Mayer K.F."/>
            <person name="Olsen O.A."/>
        </authorList>
    </citation>
    <scope>NUCLEOTIDE SEQUENCE [LARGE SCALE GENOMIC DNA]</scope>
    <source>
        <strain evidence="2">cv. AL8/78</strain>
    </source>
</reference>
<reference evidence="2" key="2">
    <citation type="journal article" date="2017" name="Nat. Plants">
        <title>The Aegilops tauschii genome reveals multiple impacts of transposons.</title>
        <authorList>
            <person name="Zhao G."/>
            <person name="Zou C."/>
            <person name="Li K."/>
            <person name="Wang K."/>
            <person name="Li T."/>
            <person name="Gao L."/>
            <person name="Zhang X."/>
            <person name="Wang H."/>
            <person name="Yang Z."/>
            <person name="Liu X."/>
            <person name="Jiang W."/>
            <person name="Mao L."/>
            <person name="Kong X."/>
            <person name="Jiao Y."/>
            <person name="Jia J."/>
        </authorList>
    </citation>
    <scope>NUCLEOTIDE SEQUENCE [LARGE SCALE GENOMIC DNA]</scope>
    <source>
        <strain evidence="2">cv. AL8/78</strain>
    </source>
</reference>
<keyword evidence="2" id="KW-1185">Reference proteome</keyword>
<reference evidence="1" key="5">
    <citation type="journal article" date="2021" name="G3 (Bethesda)">
        <title>Aegilops tauschii genome assembly Aet v5.0 features greater sequence contiguity and improved annotation.</title>
        <authorList>
            <person name="Wang L."/>
            <person name="Zhu T."/>
            <person name="Rodriguez J.C."/>
            <person name="Deal K.R."/>
            <person name="Dubcovsky J."/>
            <person name="McGuire P.E."/>
            <person name="Lux T."/>
            <person name="Spannagl M."/>
            <person name="Mayer K.F.X."/>
            <person name="Baldrich P."/>
            <person name="Meyers B.C."/>
            <person name="Huo N."/>
            <person name="Gu Y.Q."/>
            <person name="Zhou H."/>
            <person name="Devos K.M."/>
            <person name="Bennetzen J.L."/>
            <person name="Unver T."/>
            <person name="Budak H."/>
            <person name="Gulick P.J."/>
            <person name="Galiba G."/>
            <person name="Kalapos B."/>
            <person name="Nelson D.R."/>
            <person name="Li P."/>
            <person name="You F.M."/>
            <person name="Luo M.C."/>
            <person name="Dvorak J."/>
        </authorList>
    </citation>
    <scope>NUCLEOTIDE SEQUENCE [LARGE SCALE GENOMIC DNA]</scope>
    <source>
        <strain evidence="1">cv. AL8/78</strain>
    </source>
</reference>
<dbReference type="Gramene" id="AET1Gv20110800.17">
    <property type="protein sequence ID" value="AET1Gv20110800.17"/>
    <property type="gene ID" value="AET1Gv20110800"/>
</dbReference>
<evidence type="ECO:0000313" key="1">
    <source>
        <dbReference type="EnsemblPlants" id="AET1Gv20110800.17"/>
    </source>
</evidence>
<dbReference type="Proteomes" id="UP000015105">
    <property type="component" value="Chromosome 1D"/>
</dbReference>
<dbReference type="AlphaFoldDB" id="A0A452XQA6"/>